<protein>
    <recommendedName>
        <fullName evidence="2">WXG100 family type VII secretion target</fullName>
    </recommendedName>
</protein>
<dbReference type="InterPro" id="IPR029013">
    <property type="entry name" value="HP0062-like_sf"/>
</dbReference>
<evidence type="ECO:0000313" key="1">
    <source>
        <dbReference type="EMBL" id="KKK78687.1"/>
    </source>
</evidence>
<dbReference type="SUPFAM" id="SSF158414">
    <property type="entry name" value="HP0062-like"/>
    <property type="match status" value="1"/>
</dbReference>
<proteinExistence type="predicted"/>
<dbReference type="AlphaFoldDB" id="A0A0F8YB39"/>
<gene>
    <name evidence="1" type="ORF">LCGC14_2841080</name>
</gene>
<dbReference type="Gene3D" id="1.10.287.850">
    <property type="entry name" value="HP0062-like domain"/>
    <property type="match status" value="1"/>
</dbReference>
<evidence type="ECO:0008006" key="2">
    <source>
        <dbReference type="Google" id="ProtNLM"/>
    </source>
</evidence>
<dbReference type="EMBL" id="LAZR01054379">
    <property type="protein sequence ID" value="KKK78687.1"/>
    <property type="molecule type" value="Genomic_DNA"/>
</dbReference>
<sequence length="90" mass="10806">MPQAIVDPDEIRRFAKNLKKFTAESQQQIMRLQMQLAELGKTWRDQENKKFAEEFEQHMRVIARFVEASDRHVPYLLRKAELIDEYLQQG</sequence>
<reference evidence="1" key="1">
    <citation type="journal article" date="2015" name="Nature">
        <title>Complex archaea that bridge the gap between prokaryotes and eukaryotes.</title>
        <authorList>
            <person name="Spang A."/>
            <person name="Saw J.H."/>
            <person name="Jorgensen S.L."/>
            <person name="Zaremba-Niedzwiedzka K."/>
            <person name="Martijn J."/>
            <person name="Lind A.E."/>
            <person name="van Eijk R."/>
            <person name="Schleper C."/>
            <person name="Guy L."/>
            <person name="Ettema T.J."/>
        </authorList>
    </citation>
    <scope>NUCLEOTIDE SEQUENCE</scope>
</reference>
<dbReference type="Pfam" id="PF06013">
    <property type="entry name" value="WXG100"/>
    <property type="match status" value="1"/>
</dbReference>
<accession>A0A0F8YB39</accession>
<name>A0A0F8YB39_9ZZZZ</name>
<dbReference type="InterPro" id="IPR010310">
    <property type="entry name" value="T7SS_ESAT-6-like"/>
</dbReference>
<comment type="caution">
    <text evidence="1">The sequence shown here is derived from an EMBL/GenBank/DDBJ whole genome shotgun (WGS) entry which is preliminary data.</text>
</comment>
<organism evidence="1">
    <name type="scientific">marine sediment metagenome</name>
    <dbReference type="NCBI Taxonomy" id="412755"/>
    <lineage>
        <taxon>unclassified sequences</taxon>
        <taxon>metagenomes</taxon>
        <taxon>ecological metagenomes</taxon>
    </lineage>
</organism>